<proteinExistence type="inferred from homology"/>
<protein>
    <submittedName>
        <fullName evidence="4">Hsp20/alpha crystallin family protein</fullName>
    </submittedName>
</protein>
<gene>
    <name evidence="4" type="ORF">ACFQE5_05975</name>
</gene>
<comment type="caution">
    <text evidence="4">The sequence shown here is derived from an EMBL/GenBank/DDBJ whole genome shotgun (WGS) entry which is preliminary data.</text>
</comment>
<dbReference type="InterPro" id="IPR008978">
    <property type="entry name" value="HSP20-like_chaperone"/>
</dbReference>
<dbReference type="Proteomes" id="UP001596302">
    <property type="component" value="Unassembled WGS sequence"/>
</dbReference>
<dbReference type="InterPro" id="IPR031107">
    <property type="entry name" value="Small_HSP"/>
</dbReference>
<feature type="domain" description="SHSP" evidence="3">
    <location>
        <begin position="42"/>
        <end position="156"/>
    </location>
</feature>
<dbReference type="SUPFAM" id="SSF49764">
    <property type="entry name" value="HSP20-like chaperones"/>
    <property type="match status" value="1"/>
</dbReference>
<sequence length="158" mass="18408">MSMMSRRERGSELARRFNWMDRVFEEWMRSLPMRRPFGLGWDWPGEDLIRVDEYRDGNTQVIRAELPGIDPDKDVEITVRDGVLRIRAERHFEEKTEETGYRRHELRHGVLSRTLPLSEGASESDITARYKDGILEIRVPVVEPSAGAEPTKIKITKA</sequence>
<evidence type="ECO:0000256" key="1">
    <source>
        <dbReference type="PROSITE-ProRule" id="PRU00285"/>
    </source>
</evidence>
<evidence type="ECO:0000313" key="4">
    <source>
        <dbReference type="EMBL" id="MFC5993760.1"/>
    </source>
</evidence>
<comment type="similarity">
    <text evidence="1 2">Belongs to the small heat shock protein (HSP20) family.</text>
</comment>
<dbReference type="Pfam" id="PF00011">
    <property type="entry name" value="HSP20"/>
    <property type="match status" value="1"/>
</dbReference>
<evidence type="ECO:0000259" key="3">
    <source>
        <dbReference type="PROSITE" id="PS01031"/>
    </source>
</evidence>
<dbReference type="RefSeq" id="WP_379583664.1">
    <property type="nucleotide sequence ID" value="NZ_JBHSQW010000011.1"/>
</dbReference>
<organism evidence="4 5">
    <name type="scientific">Pseudonocardia hispaniensis</name>
    <dbReference type="NCBI Taxonomy" id="904933"/>
    <lineage>
        <taxon>Bacteria</taxon>
        <taxon>Bacillati</taxon>
        <taxon>Actinomycetota</taxon>
        <taxon>Actinomycetes</taxon>
        <taxon>Pseudonocardiales</taxon>
        <taxon>Pseudonocardiaceae</taxon>
        <taxon>Pseudonocardia</taxon>
    </lineage>
</organism>
<dbReference type="EMBL" id="JBHSQW010000011">
    <property type="protein sequence ID" value="MFC5993760.1"/>
    <property type="molecule type" value="Genomic_DNA"/>
</dbReference>
<evidence type="ECO:0000256" key="2">
    <source>
        <dbReference type="RuleBase" id="RU003616"/>
    </source>
</evidence>
<dbReference type="InterPro" id="IPR002068">
    <property type="entry name" value="A-crystallin/Hsp20_dom"/>
</dbReference>
<dbReference type="PROSITE" id="PS01031">
    <property type="entry name" value="SHSP"/>
    <property type="match status" value="1"/>
</dbReference>
<dbReference type="CDD" id="cd06464">
    <property type="entry name" value="ACD_sHsps-like"/>
    <property type="match status" value="1"/>
</dbReference>
<evidence type="ECO:0000313" key="5">
    <source>
        <dbReference type="Proteomes" id="UP001596302"/>
    </source>
</evidence>
<dbReference type="Gene3D" id="2.60.40.790">
    <property type="match status" value="1"/>
</dbReference>
<name>A0ABW1IZW5_9PSEU</name>
<keyword evidence="5" id="KW-1185">Reference proteome</keyword>
<reference evidence="5" key="1">
    <citation type="journal article" date="2019" name="Int. J. Syst. Evol. Microbiol.">
        <title>The Global Catalogue of Microorganisms (GCM) 10K type strain sequencing project: providing services to taxonomists for standard genome sequencing and annotation.</title>
        <authorList>
            <consortium name="The Broad Institute Genomics Platform"/>
            <consortium name="The Broad Institute Genome Sequencing Center for Infectious Disease"/>
            <person name="Wu L."/>
            <person name="Ma J."/>
        </authorList>
    </citation>
    <scope>NUCLEOTIDE SEQUENCE [LARGE SCALE GENOMIC DNA]</scope>
    <source>
        <strain evidence="5">CCM 8391</strain>
    </source>
</reference>
<accession>A0ABW1IZW5</accession>
<dbReference type="PANTHER" id="PTHR11527">
    <property type="entry name" value="HEAT-SHOCK PROTEIN 20 FAMILY MEMBER"/>
    <property type="match status" value="1"/>
</dbReference>